<evidence type="ECO:0000313" key="1">
    <source>
        <dbReference type="Proteomes" id="UP001652625"/>
    </source>
</evidence>
<dbReference type="Proteomes" id="UP001652625">
    <property type="component" value="Chromosome 03"/>
</dbReference>
<sequence>MFCYKRHVSCKDLYFTNIVFSKLFIRRLSNLYENKKLDSLSSSRVKEIKASTTLTFCFRNWVHSSDQPSLSRLILKFPKFRIILELIDMEFHLKYSDCMVDILKTFNQTVSDPIIKYALLSNNVYIKAVAVMASKNIMNNGSYLGCLELLAEYDPFLSEHIQQHANKDGGHISYLPSTTCGEFILTVSDQLLRQVKQEIKDAKYYSVSVDSTPGVSHSDQLKIIIRYVTTPKPVERFIKFMLVKILLTAVQLQFIFLISFKTVRVFSASTRQWNLLLTGFSLLRLPALKRLLDTRWSAHYDAVNALQKGYKTIQQFLVSLFESTTENTDT</sequence>
<dbReference type="RefSeq" id="XP_065650693.1">
    <property type="nucleotide sequence ID" value="XM_065794621.1"/>
</dbReference>
<accession>A0ABM4BNK5</accession>
<gene>
    <name evidence="2" type="primary">LOC136078809</name>
</gene>
<dbReference type="PANTHER" id="PTHR45749:SF23">
    <property type="entry name" value="ZINC FINGER MYM-TYPE PROTEIN 1-LIKE"/>
    <property type="match status" value="1"/>
</dbReference>
<proteinExistence type="predicted"/>
<keyword evidence="1" id="KW-1185">Reference proteome</keyword>
<reference evidence="2" key="1">
    <citation type="submission" date="2025-08" db="UniProtKB">
        <authorList>
            <consortium name="RefSeq"/>
        </authorList>
    </citation>
    <scope>IDENTIFICATION</scope>
</reference>
<dbReference type="PANTHER" id="PTHR45749">
    <property type="match status" value="1"/>
</dbReference>
<name>A0ABM4BNK5_HYDVU</name>
<protein>
    <submittedName>
        <fullName evidence="2">Uncharacterized protein LOC136078809</fullName>
    </submittedName>
</protein>
<dbReference type="GeneID" id="136078809"/>
<evidence type="ECO:0000313" key="2">
    <source>
        <dbReference type="RefSeq" id="XP_065650693.1"/>
    </source>
</evidence>
<organism evidence="1 2">
    <name type="scientific">Hydra vulgaris</name>
    <name type="common">Hydra</name>
    <name type="synonym">Hydra attenuata</name>
    <dbReference type="NCBI Taxonomy" id="6087"/>
    <lineage>
        <taxon>Eukaryota</taxon>
        <taxon>Metazoa</taxon>
        <taxon>Cnidaria</taxon>
        <taxon>Hydrozoa</taxon>
        <taxon>Hydroidolina</taxon>
        <taxon>Anthoathecata</taxon>
        <taxon>Aplanulata</taxon>
        <taxon>Hydridae</taxon>
        <taxon>Hydra</taxon>
    </lineage>
</organism>